<dbReference type="Proteomes" id="UP001172738">
    <property type="component" value="Unassembled WGS sequence"/>
</dbReference>
<dbReference type="Pfam" id="PF05958">
    <property type="entry name" value="tRNA_U5-meth_tr"/>
    <property type="match status" value="2"/>
</dbReference>
<dbReference type="RefSeq" id="WP_301130206.1">
    <property type="nucleotide sequence ID" value="NZ_JAUHPV010000011.1"/>
</dbReference>
<feature type="binding site" evidence="4">
    <location>
        <position position="313"/>
    </location>
    <ligand>
        <name>S-adenosyl-L-methionine</name>
        <dbReference type="ChEBI" id="CHEBI:59789"/>
    </ligand>
</feature>
<reference evidence="6" key="1">
    <citation type="submission" date="2023-06" db="EMBL/GenBank/DDBJ databases">
        <title>SYSU T00b26.</title>
        <authorList>
            <person name="Gao L."/>
            <person name="Fang B.-Z."/>
            <person name="Li W.-J."/>
        </authorList>
    </citation>
    <scope>NUCLEOTIDE SEQUENCE</scope>
    <source>
        <strain evidence="6">SYSU T00b26</strain>
    </source>
</reference>
<dbReference type="SUPFAM" id="SSF53335">
    <property type="entry name" value="S-adenosyl-L-methionine-dependent methyltransferases"/>
    <property type="match status" value="1"/>
</dbReference>
<keyword evidence="3 4" id="KW-0949">S-adenosyl-L-methionine</keyword>
<comment type="similarity">
    <text evidence="4">Belongs to the class I-like SAM-binding methyltransferase superfamily. RNA M5U methyltransferase family.</text>
</comment>
<dbReference type="InterPro" id="IPR010280">
    <property type="entry name" value="U5_MeTrfase_fam"/>
</dbReference>
<dbReference type="PANTHER" id="PTHR11061:SF30">
    <property type="entry name" value="TRNA (URACIL(54)-C(5))-METHYLTRANSFERASE"/>
    <property type="match status" value="1"/>
</dbReference>
<keyword evidence="7" id="KW-1185">Reference proteome</keyword>
<evidence type="ECO:0000256" key="5">
    <source>
        <dbReference type="PROSITE-ProRule" id="PRU10015"/>
    </source>
</evidence>
<dbReference type="NCBIfam" id="NF002909">
    <property type="entry name" value="PRK03522.2-1"/>
    <property type="match status" value="1"/>
</dbReference>
<dbReference type="PROSITE" id="PS51687">
    <property type="entry name" value="SAM_MT_RNA_M5U"/>
    <property type="match status" value="1"/>
</dbReference>
<evidence type="ECO:0000256" key="3">
    <source>
        <dbReference type="ARBA" id="ARBA00022691"/>
    </source>
</evidence>
<dbReference type="PANTHER" id="PTHR11061">
    <property type="entry name" value="RNA M5U METHYLTRANSFERASE"/>
    <property type="match status" value="1"/>
</dbReference>
<name>A0ABT8G4M1_9MICO</name>
<protein>
    <submittedName>
        <fullName evidence="6">23S rRNA (Uracil(747)-C(5))-methyltransferase RlmC</fullName>
    </submittedName>
</protein>
<comment type="caution">
    <text evidence="6">The sequence shown here is derived from an EMBL/GenBank/DDBJ whole genome shotgun (WGS) entry which is preliminary data.</text>
</comment>
<dbReference type="Gene3D" id="2.40.50.1070">
    <property type="match status" value="1"/>
</dbReference>
<dbReference type="InterPro" id="IPR030390">
    <property type="entry name" value="MeTrfase_TrmA_AS"/>
</dbReference>
<gene>
    <name evidence="6" type="primary">rlmC</name>
    <name evidence="6" type="ORF">QQX04_13895</name>
</gene>
<dbReference type="PROSITE" id="PS01230">
    <property type="entry name" value="TRMA_1"/>
    <property type="match status" value="1"/>
</dbReference>
<feature type="binding site" evidence="4">
    <location>
        <position position="212"/>
    </location>
    <ligand>
        <name>S-adenosyl-L-methionine</name>
        <dbReference type="ChEBI" id="CHEBI:59789"/>
    </ligand>
</feature>
<keyword evidence="1 4" id="KW-0489">Methyltransferase</keyword>
<evidence type="ECO:0000256" key="1">
    <source>
        <dbReference type="ARBA" id="ARBA00022603"/>
    </source>
</evidence>
<dbReference type="EMBL" id="JAUHPV010000011">
    <property type="protein sequence ID" value="MDN4474089.1"/>
    <property type="molecule type" value="Genomic_DNA"/>
</dbReference>
<organism evidence="6 7">
    <name type="scientific">Demequina zhanjiangensis</name>
    <dbReference type="NCBI Taxonomy" id="3051659"/>
    <lineage>
        <taxon>Bacteria</taxon>
        <taxon>Bacillati</taxon>
        <taxon>Actinomycetota</taxon>
        <taxon>Actinomycetes</taxon>
        <taxon>Micrococcales</taxon>
        <taxon>Demequinaceae</taxon>
        <taxon>Demequina</taxon>
    </lineage>
</organism>
<sequence length="381" mass="40921">MQCDYFDAGVCRSCALLETPYARQLADKDAAVRATMGTTADGAVWLPPVASAEEGFRTKAKMVVGGTVEAPTLGILDMDGGGVDLQGCHLYPDALSAAFAPLADFITLAALEPYDLTTRRGELKNLLVTVSPDSDLMVRFVMRSTEALARLRKHLPSLQRALPTLTVASLNVLPEHKAVVEGDREIPLTAQESLPMRLDDVTLHLRPQSFFQTNTDVARALYRQAEEWIDAAAPADVWDLYCGVGGFALHALAPGRDVLGVEVSEQAIASAALTRDELVAAGRPGAADARFLAADATAFALAQDRAPELVVVNPPRRGIGPALAGWLDRSEVRTVVYSSCHPGSLARDLAAMPSWMAREIRVMDMFPHTAHAETAVLLQRA</sequence>
<evidence type="ECO:0000313" key="7">
    <source>
        <dbReference type="Proteomes" id="UP001172738"/>
    </source>
</evidence>
<evidence type="ECO:0000256" key="4">
    <source>
        <dbReference type="PROSITE-ProRule" id="PRU01024"/>
    </source>
</evidence>
<feature type="binding site" evidence="4">
    <location>
        <position position="241"/>
    </location>
    <ligand>
        <name>S-adenosyl-L-methionine</name>
        <dbReference type="ChEBI" id="CHEBI:59789"/>
    </ligand>
</feature>
<feature type="binding site" evidence="4">
    <location>
        <position position="262"/>
    </location>
    <ligand>
        <name>S-adenosyl-L-methionine</name>
        <dbReference type="ChEBI" id="CHEBI:59789"/>
    </ligand>
</feature>
<dbReference type="CDD" id="cd02440">
    <property type="entry name" value="AdoMet_MTases"/>
    <property type="match status" value="1"/>
</dbReference>
<evidence type="ECO:0000313" key="6">
    <source>
        <dbReference type="EMBL" id="MDN4474089.1"/>
    </source>
</evidence>
<feature type="active site" description="Nucleophile" evidence="4">
    <location>
        <position position="340"/>
    </location>
</feature>
<evidence type="ECO:0000256" key="2">
    <source>
        <dbReference type="ARBA" id="ARBA00022679"/>
    </source>
</evidence>
<feature type="active site" evidence="5">
    <location>
        <position position="340"/>
    </location>
</feature>
<dbReference type="Gene3D" id="3.40.50.150">
    <property type="entry name" value="Vaccinia Virus protein VP39"/>
    <property type="match status" value="1"/>
</dbReference>
<dbReference type="InterPro" id="IPR029063">
    <property type="entry name" value="SAM-dependent_MTases_sf"/>
</dbReference>
<proteinExistence type="inferred from homology"/>
<keyword evidence="2 4" id="KW-0808">Transferase</keyword>
<accession>A0ABT8G4M1</accession>